<dbReference type="Gene3D" id="3.90.640.10">
    <property type="entry name" value="Actin, Chain A, domain 4"/>
    <property type="match status" value="1"/>
</dbReference>
<comment type="similarity">
    <text evidence="1">Belongs to the heat shock protein 70 family.</text>
</comment>
<dbReference type="Gene3D" id="3.30.30.30">
    <property type="match status" value="1"/>
</dbReference>
<evidence type="ECO:0000256" key="2">
    <source>
        <dbReference type="ARBA" id="ARBA00022741"/>
    </source>
</evidence>
<protein>
    <recommendedName>
        <fullName evidence="5">Heat shock 70 kDa protein 14</fullName>
    </recommendedName>
</protein>
<dbReference type="Gene3D" id="3.30.420.40">
    <property type="match status" value="2"/>
</dbReference>
<dbReference type="FunFam" id="3.90.640.10:FF:000010">
    <property type="entry name" value="heat shock 70 kDa protein 14"/>
    <property type="match status" value="1"/>
</dbReference>
<evidence type="ECO:0000313" key="4">
    <source>
        <dbReference type="EMBL" id="JAS34627.1"/>
    </source>
</evidence>
<dbReference type="PANTHER" id="PTHR45639:SF32">
    <property type="entry name" value="HEAT SHOCK PROTEIN PDR13"/>
    <property type="match status" value="1"/>
</dbReference>
<keyword evidence="3" id="KW-0067">ATP-binding</keyword>
<sequence>MKPVFGIYVGNSNASVAVCKEDGKIEVISNELGERVTPAVVSIAVKEQLVGSVAKASMLSKSSSVITNNKLLLIKALYEEGKNKSKNPDVFIKDGVSHYKINLIGDADLINNAGKVNTLIYRKLLDIAKSAIHAKDKDTLNCVVVLPLGLEESDVQYILQSIVISGWNVLQTIREPNAPILAYNLLDSTNKSIPKTTENILVYRLGGVSSHATLLELLPGGMLSILESSYSNEGAYKLIDSFVSYLANEFYKKYKLDPQESPKSMVKLRQHAETCMHSLSNLCNTNIFIESLYEGVDFHLSVSRARIETILMNLMTTFMKPINEALKKTAMNESDIHKVILCGGPMKIPKLRACIKQQFKISEIIEGLPFDEIMAIGAAKQAWYLEKFSQINLKCTEITSDSKVLKIGTLLKIPVLKEVVVVVVTGYLEDEFEMELNSLIPQTVKIFLASSDKTQEVGKFNFEIFTKEKNTVLKKSLVKLETCLEFVKDFEYALCILFDEKKELEICAEIMDKNTQNIMVKRMNFKIII</sequence>
<dbReference type="SUPFAM" id="SSF53067">
    <property type="entry name" value="Actin-like ATPase domain"/>
    <property type="match status" value="2"/>
</dbReference>
<gene>
    <name evidence="4" type="ORF">g.9586</name>
</gene>
<organism evidence="4">
    <name type="scientific">Clastoptera arizonana</name>
    <name type="common">Arizona spittle bug</name>
    <dbReference type="NCBI Taxonomy" id="38151"/>
    <lineage>
        <taxon>Eukaryota</taxon>
        <taxon>Metazoa</taxon>
        <taxon>Ecdysozoa</taxon>
        <taxon>Arthropoda</taxon>
        <taxon>Hexapoda</taxon>
        <taxon>Insecta</taxon>
        <taxon>Pterygota</taxon>
        <taxon>Neoptera</taxon>
        <taxon>Paraneoptera</taxon>
        <taxon>Hemiptera</taxon>
        <taxon>Auchenorrhyncha</taxon>
        <taxon>Cercopoidea</taxon>
        <taxon>Clastopteridae</taxon>
        <taxon>Clastoptera</taxon>
    </lineage>
</organism>
<dbReference type="InterPro" id="IPR013126">
    <property type="entry name" value="Hsp_70_fam"/>
</dbReference>
<dbReference type="GO" id="GO:0005524">
    <property type="term" value="F:ATP binding"/>
    <property type="evidence" value="ECO:0007669"/>
    <property type="project" value="UniProtKB-KW"/>
</dbReference>
<dbReference type="AlphaFoldDB" id="A0A1B6E9P1"/>
<dbReference type="GO" id="GO:0140662">
    <property type="term" value="F:ATP-dependent protein folding chaperone"/>
    <property type="evidence" value="ECO:0007669"/>
    <property type="project" value="InterPro"/>
</dbReference>
<dbReference type="GO" id="GO:0005634">
    <property type="term" value="C:nucleus"/>
    <property type="evidence" value="ECO:0007669"/>
    <property type="project" value="TreeGrafter"/>
</dbReference>
<evidence type="ECO:0000256" key="1">
    <source>
        <dbReference type="ARBA" id="ARBA00007381"/>
    </source>
</evidence>
<dbReference type="GO" id="GO:0005829">
    <property type="term" value="C:cytosol"/>
    <property type="evidence" value="ECO:0007669"/>
    <property type="project" value="TreeGrafter"/>
</dbReference>
<dbReference type="EMBL" id="GEDC01002671">
    <property type="protein sequence ID" value="JAS34627.1"/>
    <property type="molecule type" value="Transcribed_RNA"/>
</dbReference>
<evidence type="ECO:0008006" key="5">
    <source>
        <dbReference type="Google" id="ProtNLM"/>
    </source>
</evidence>
<dbReference type="PRINTS" id="PR00301">
    <property type="entry name" value="HEATSHOCK70"/>
</dbReference>
<evidence type="ECO:0000256" key="3">
    <source>
        <dbReference type="ARBA" id="ARBA00022840"/>
    </source>
</evidence>
<accession>A0A1B6E9P1</accession>
<reference evidence="4" key="1">
    <citation type="submission" date="2015-12" db="EMBL/GenBank/DDBJ databases">
        <title>De novo transcriptome assembly of four potential Pierce s Disease insect vectors from Arizona vineyards.</title>
        <authorList>
            <person name="Tassone E.E."/>
        </authorList>
    </citation>
    <scope>NUCLEOTIDE SEQUENCE</scope>
</reference>
<keyword evidence="2" id="KW-0547">Nucleotide-binding</keyword>
<proteinExistence type="inferred from homology"/>
<dbReference type="Pfam" id="PF00012">
    <property type="entry name" value="HSP70"/>
    <property type="match status" value="1"/>
</dbReference>
<dbReference type="InterPro" id="IPR043129">
    <property type="entry name" value="ATPase_NBD"/>
</dbReference>
<dbReference type="PANTHER" id="PTHR45639">
    <property type="entry name" value="HSC70CB, ISOFORM G-RELATED"/>
    <property type="match status" value="1"/>
</dbReference>
<name>A0A1B6E9P1_9HEMI</name>